<sequence length="552" mass="64754">MEYRIKMRYHWWFDNGLVGLYHIARGLAKNYDIHIITEDDGLLFKYDSEENLTQLLRASYEHMGNRYYNVSSKAQKEKCDYVAYNKEKDEVYALPKIQPIQPIASLISGKSYKDSSELYESLDYGLKERIDDYITKHNKSLYVKKKVLTGRTYCHDDKLLINPKSNKQNKTCSICGKKVDKLIDMNQLIYILTASKSASLSFHSNVSQKSIDKVCWECSYLGRFVYEAFHIKNTFRNKSKQVMLMSLYTSNFNQLLDVHDHMGGQSTLREISDDSFISNIKGQLINYARTNSELLWAMIVDKYQVLRDECIEDDEERFEEEVLRGYILRPIQIMMLFLSDKGQTLLARDRIIYNDTSYMFRLIHMLHEQGIELDSLFMDLHESYKENADNLLRSKILSKCLYKQSVLLHLEQLCFQKVMRQRSINIRNMIEFVKLYELNIREDVMNKEQIEVAVKLGKQIVLQATESHQKNDSLGILKKIKGDLFTLRKTRTVTDFLKQINTLQFRYNISVNNAISEGVLNDVPFEEFKAYCIMGALNVYNMKQKKGGKEDE</sequence>
<evidence type="ECO:0000313" key="1">
    <source>
        <dbReference type="EMBL" id="QUI23979.1"/>
    </source>
</evidence>
<dbReference type="Proteomes" id="UP000683246">
    <property type="component" value="Chromosome"/>
</dbReference>
<dbReference type="EMBL" id="CP058649">
    <property type="protein sequence ID" value="QUI23979.1"/>
    <property type="molecule type" value="Genomic_DNA"/>
</dbReference>
<dbReference type="AlphaFoldDB" id="A0A8J8MLZ4"/>
<keyword evidence="2" id="KW-1185">Reference proteome</keyword>
<accession>A0A8J8MLZ4</accession>
<dbReference type="RefSeq" id="WP_212694669.1">
    <property type="nucleotide sequence ID" value="NZ_CP058649.1"/>
</dbReference>
<name>A0A8J8MLZ4_9FIRM</name>
<evidence type="ECO:0000313" key="2">
    <source>
        <dbReference type="Proteomes" id="UP000683246"/>
    </source>
</evidence>
<dbReference type="KEGG" id="vpy:HZI73_17495"/>
<gene>
    <name evidence="1" type="ORF">HZI73_17495</name>
</gene>
<organism evidence="1 2">
    <name type="scientific">Vallitalea pronyensis</name>
    <dbReference type="NCBI Taxonomy" id="1348613"/>
    <lineage>
        <taxon>Bacteria</taxon>
        <taxon>Bacillati</taxon>
        <taxon>Bacillota</taxon>
        <taxon>Clostridia</taxon>
        <taxon>Lachnospirales</taxon>
        <taxon>Vallitaleaceae</taxon>
        <taxon>Vallitalea</taxon>
    </lineage>
</organism>
<proteinExistence type="predicted"/>
<reference evidence="1" key="1">
    <citation type="submission" date="2020-07" db="EMBL/GenBank/DDBJ databases">
        <title>Vallitalea pronyensis genome.</title>
        <authorList>
            <person name="Postec A."/>
        </authorList>
    </citation>
    <scope>NUCLEOTIDE SEQUENCE</scope>
    <source>
        <strain evidence="1">FatNI3</strain>
    </source>
</reference>
<protein>
    <submittedName>
        <fullName evidence="1">Uncharacterized protein</fullName>
    </submittedName>
</protein>